<keyword evidence="3" id="KW-1185">Reference proteome</keyword>
<dbReference type="EMBL" id="AKKL01000020">
    <property type="protein sequence ID" value="EKT62470.1"/>
    <property type="molecule type" value="Genomic_DNA"/>
</dbReference>
<protein>
    <recommendedName>
        <fullName evidence="4">DMT family transporter</fullName>
    </recommendedName>
</protein>
<dbReference type="eggNOG" id="COG3238">
    <property type="taxonomic scope" value="Bacteria"/>
</dbReference>
<dbReference type="HOGENOM" id="CLU_068878_6_1_6"/>
<organism evidence="2 3">
    <name type="scientific">Providencia burhodogranariea DSM 19968</name>
    <dbReference type="NCBI Taxonomy" id="1141662"/>
    <lineage>
        <taxon>Bacteria</taxon>
        <taxon>Pseudomonadati</taxon>
        <taxon>Pseudomonadota</taxon>
        <taxon>Gammaproteobacteria</taxon>
        <taxon>Enterobacterales</taxon>
        <taxon>Morganellaceae</taxon>
        <taxon>Providencia</taxon>
    </lineage>
</organism>
<evidence type="ECO:0008006" key="4">
    <source>
        <dbReference type="Google" id="ProtNLM"/>
    </source>
</evidence>
<proteinExistence type="predicted"/>
<evidence type="ECO:0000256" key="1">
    <source>
        <dbReference type="SAM" id="Phobius"/>
    </source>
</evidence>
<feature type="transmembrane region" description="Helical" evidence="1">
    <location>
        <begin position="91"/>
        <end position="112"/>
    </location>
</feature>
<evidence type="ECO:0000313" key="2">
    <source>
        <dbReference type="EMBL" id="EKT62470.1"/>
    </source>
</evidence>
<dbReference type="PATRIC" id="fig|1141662.3.peg.1579"/>
<sequence>MWFFVMIALVNGVCIVTSRTLNGSLAQSKNAFYASLVNHIVGFLFLSVVLIFRQELFVVDLRGIPYIAFVGGIIGAFFVVINSYVLPKLGVTLTTLLAISGQVVSGFVLDVINGHIGSSLTLQLIGLLLIIAGVFYQYFKVD</sequence>
<feature type="transmembrane region" description="Helical" evidence="1">
    <location>
        <begin position="31"/>
        <end position="52"/>
    </location>
</feature>
<keyword evidence="1" id="KW-1133">Transmembrane helix</keyword>
<dbReference type="STRING" id="1141662.OOA_07790"/>
<dbReference type="PANTHER" id="PTHR34821">
    <property type="entry name" value="INNER MEMBRANE PROTEIN YDCZ"/>
    <property type="match status" value="1"/>
</dbReference>
<reference evidence="2 3" key="1">
    <citation type="journal article" date="2012" name="BMC Genomics">
        <title>Comparative genomics of bacteria in the genus Providencia isolated from wild Drosophila melanogaster.</title>
        <authorList>
            <person name="Galac M.R."/>
            <person name="Lazzaro B.P."/>
        </authorList>
    </citation>
    <scope>NUCLEOTIDE SEQUENCE [LARGE SCALE GENOMIC DNA]</scope>
    <source>
        <strain evidence="2 3">DSM 19968</strain>
    </source>
</reference>
<comment type="caution">
    <text evidence="2">The sequence shown here is derived from an EMBL/GenBank/DDBJ whole genome shotgun (WGS) entry which is preliminary data.</text>
</comment>
<dbReference type="Proteomes" id="UP000009336">
    <property type="component" value="Unassembled WGS sequence"/>
</dbReference>
<dbReference type="InterPro" id="IPR006750">
    <property type="entry name" value="YdcZ"/>
</dbReference>
<evidence type="ECO:0000313" key="3">
    <source>
        <dbReference type="Proteomes" id="UP000009336"/>
    </source>
</evidence>
<dbReference type="RefSeq" id="WP_008911581.1">
    <property type="nucleotide sequence ID" value="NZ_KB233222.1"/>
</dbReference>
<feature type="transmembrane region" description="Helical" evidence="1">
    <location>
        <begin position="64"/>
        <end position="85"/>
    </location>
</feature>
<dbReference type="OrthoDB" id="4212731at2"/>
<dbReference type="GO" id="GO:0005886">
    <property type="term" value="C:plasma membrane"/>
    <property type="evidence" value="ECO:0007669"/>
    <property type="project" value="TreeGrafter"/>
</dbReference>
<gene>
    <name evidence="2" type="ORF">OOA_07790</name>
</gene>
<dbReference type="Pfam" id="PF04657">
    <property type="entry name" value="DMT_YdcZ"/>
    <property type="match status" value="1"/>
</dbReference>
<keyword evidence="1" id="KW-0812">Transmembrane</keyword>
<dbReference type="PANTHER" id="PTHR34821:SF2">
    <property type="entry name" value="INNER MEMBRANE PROTEIN YDCZ"/>
    <property type="match status" value="1"/>
</dbReference>
<name>K8X1X3_9GAMM</name>
<accession>K8X1X3</accession>
<dbReference type="AlphaFoldDB" id="K8X1X3"/>
<keyword evidence="1" id="KW-0472">Membrane</keyword>
<feature type="transmembrane region" description="Helical" evidence="1">
    <location>
        <begin position="119"/>
        <end position="139"/>
    </location>
</feature>